<organism evidence="11 12">
    <name type="scientific">Cronartium quercuum f. sp. fusiforme G11</name>
    <dbReference type="NCBI Taxonomy" id="708437"/>
    <lineage>
        <taxon>Eukaryota</taxon>
        <taxon>Fungi</taxon>
        <taxon>Dikarya</taxon>
        <taxon>Basidiomycota</taxon>
        <taxon>Pucciniomycotina</taxon>
        <taxon>Pucciniomycetes</taxon>
        <taxon>Pucciniales</taxon>
        <taxon>Coleosporiaceae</taxon>
        <taxon>Cronartium</taxon>
    </lineage>
</organism>
<comment type="similarity">
    <text evidence="8">Belongs to the DyP-type peroxidase family.</text>
</comment>
<dbReference type="InterPro" id="IPR006314">
    <property type="entry name" value="Dyp_peroxidase"/>
</dbReference>
<dbReference type="InterPro" id="IPR048328">
    <property type="entry name" value="Dyp_perox_C"/>
</dbReference>
<comment type="caution">
    <text evidence="11">The sequence shown here is derived from an EMBL/GenBank/DDBJ whole genome shotgun (WGS) entry which is preliminary data.</text>
</comment>
<keyword evidence="7" id="KW-0408">Iron</keyword>
<sequence>MGSDFKPRLLPDQYLVSASDSKMDENEVQGDIVLGFRKRVQAFLLISITDLELFRRLLRDILAPLLTSTAEVRAAAGLIGAIKAYAPPGTLKPFTSTQLAFSARALLHLGIPAEALPAQGAFRAGQAHDARINLADPVESGKLAHWRPQYENASIDGLLTVTAPDSTQLELELGFLRNVIAPATKIVLELKSAVRPGSAAGKEHFGYKDGVSNPRVAGMEPMGNQAGEGRAVDASVIITGLKAGQPSWTRNGSFLVFRELQQLVPEFDAFCHSSGKISKPDEIGARLMGRWKSGAPVSLSPHTDDLKLASAQGFDYADPAELKQARCPYVAHIRKANPRNGLGNRKELIDPHLMIRASIPYGPEVSQDERDSNATKQERGLFFICYQSSIEAGFQFVQKVWCNNQKFPSNEAGIDPGFDLIVGQNYGKSRTAQNVIDKGVQGDNDPLNTVTTNIQFVVPKGGEYFFVPSISTVRNTLGA</sequence>
<dbReference type="Proteomes" id="UP000886653">
    <property type="component" value="Unassembled WGS sequence"/>
</dbReference>
<dbReference type="AlphaFoldDB" id="A0A9P6TDS3"/>
<keyword evidence="6" id="KW-0560">Oxidoreductase</keyword>
<keyword evidence="12" id="KW-1185">Reference proteome</keyword>
<feature type="domain" description="Dyp-type peroxidase C-terminal" evidence="9">
    <location>
        <begin position="206"/>
        <end position="403"/>
    </location>
</feature>
<evidence type="ECO:0000259" key="9">
    <source>
        <dbReference type="Pfam" id="PF20628"/>
    </source>
</evidence>
<dbReference type="PANTHER" id="PTHR30521:SF4">
    <property type="entry name" value="DEFERROCHELATASE"/>
    <property type="match status" value="1"/>
</dbReference>
<proteinExistence type="inferred from homology"/>
<evidence type="ECO:0000256" key="8">
    <source>
        <dbReference type="ARBA" id="ARBA00025737"/>
    </source>
</evidence>
<dbReference type="GO" id="GO:0020037">
    <property type="term" value="F:heme binding"/>
    <property type="evidence" value="ECO:0007669"/>
    <property type="project" value="InterPro"/>
</dbReference>
<dbReference type="NCBIfam" id="TIGR01413">
    <property type="entry name" value="Dyp_perox_fam"/>
    <property type="match status" value="1"/>
</dbReference>
<comment type="cofactor">
    <cofactor evidence="1">
        <name>heme b</name>
        <dbReference type="ChEBI" id="CHEBI:60344"/>
    </cofactor>
</comment>
<dbReference type="PROSITE" id="PS51404">
    <property type="entry name" value="DYP_PEROXIDASE"/>
    <property type="match status" value="1"/>
</dbReference>
<evidence type="ECO:0008006" key="13">
    <source>
        <dbReference type="Google" id="ProtNLM"/>
    </source>
</evidence>
<evidence type="ECO:0000256" key="2">
    <source>
        <dbReference type="ARBA" id="ARBA00022559"/>
    </source>
</evidence>
<evidence type="ECO:0000313" key="11">
    <source>
        <dbReference type="EMBL" id="KAG0147038.1"/>
    </source>
</evidence>
<dbReference type="GO" id="GO:0046872">
    <property type="term" value="F:metal ion binding"/>
    <property type="evidence" value="ECO:0007669"/>
    <property type="project" value="UniProtKB-KW"/>
</dbReference>
<evidence type="ECO:0000259" key="10">
    <source>
        <dbReference type="Pfam" id="PF21105"/>
    </source>
</evidence>
<evidence type="ECO:0000256" key="5">
    <source>
        <dbReference type="ARBA" id="ARBA00022729"/>
    </source>
</evidence>
<evidence type="ECO:0000256" key="1">
    <source>
        <dbReference type="ARBA" id="ARBA00001970"/>
    </source>
</evidence>
<dbReference type="SUPFAM" id="SSF54909">
    <property type="entry name" value="Dimeric alpha+beta barrel"/>
    <property type="match status" value="1"/>
</dbReference>
<dbReference type="Pfam" id="PF21105">
    <property type="entry name" value="DyP_N"/>
    <property type="match status" value="1"/>
</dbReference>
<evidence type="ECO:0000313" key="12">
    <source>
        <dbReference type="Proteomes" id="UP000886653"/>
    </source>
</evidence>
<evidence type="ECO:0000256" key="6">
    <source>
        <dbReference type="ARBA" id="ARBA00023002"/>
    </source>
</evidence>
<dbReference type="EMBL" id="MU167252">
    <property type="protein sequence ID" value="KAG0147038.1"/>
    <property type="molecule type" value="Genomic_DNA"/>
</dbReference>
<dbReference type="InterPro" id="IPR049509">
    <property type="entry name" value="DyP_N"/>
</dbReference>
<dbReference type="OrthoDB" id="3207336at2759"/>
<dbReference type="InterPro" id="IPR011008">
    <property type="entry name" value="Dimeric_a/b-barrel"/>
</dbReference>
<keyword evidence="3" id="KW-0349">Heme</keyword>
<keyword evidence="2" id="KW-0575">Peroxidase</keyword>
<keyword evidence="4" id="KW-0479">Metal-binding</keyword>
<keyword evidence="5" id="KW-0732">Signal</keyword>
<dbReference type="PANTHER" id="PTHR30521">
    <property type="entry name" value="DEFERROCHELATASE/PEROXIDASE"/>
    <property type="match status" value="1"/>
</dbReference>
<accession>A0A9P6TDS3</accession>
<dbReference type="GO" id="GO:0005829">
    <property type="term" value="C:cytosol"/>
    <property type="evidence" value="ECO:0007669"/>
    <property type="project" value="TreeGrafter"/>
</dbReference>
<evidence type="ECO:0000256" key="3">
    <source>
        <dbReference type="ARBA" id="ARBA00022617"/>
    </source>
</evidence>
<name>A0A9P6TDS3_9BASI</name>
<reference evidence="11" key="1">
    <citation type="submission" date="2013-11" db="EMBL/GenBank/DDBJ databases">
        <title>Genome sequence of the fusiform rust pathogen reveals effectors for host alternation and coevolution with pine.</title>
        <authorList>
            <consortium name="DOE Joint Genome Institute"/>
            <person name="Smith K."/>
            <person name="Pendleton A."/>
            <person name="Kubisiak T."/>
            <person name="Anderson C."/>
            <person name="Salamov A."/>
            <person name="Aerts A."/>
            <person name="Riley R."/>
            <person name="Clum A."/>
            <person name="Lindquist E."/>
            <person name="Ence D."/>
            <person name="Campbell M."/>
            <person name="Kronenberg Z."/>
            <person name="Feau N."/>
            <person name="Dhillon B."/>
            <person name="Hamelin R."/>
            <person name="Burleigh J."/>
            <person name="Smith J."/>
            <person name="Yandell M."/>
            <person name="Nelson C."/>
            <person name="Grigoriev I."/>
            <person name="Davis J."/>
        </authorList>
    </citation>
    <scope>NUCLEOTIDE SEQUENCE</scope>
    <source>
        <strain evidence="11">G11</strain>
    </source>
</reference>
<dbReference type="GO" id="GO:0004601">
    <property type="term" value="F:peroxidase activity"/>
    <property type="evidence" value="ECO:0007669"/>
    <property type="project" value="UniProtKB-KW"/>
</dbReference>
<dbReference type="Pfam" id="PF20628">
    <property type="entry name" value="Dyp_perox_C"/>
    <property type="match status" value="1"/>
</dbReference>
<evidence type="ECO:0000256" key="4">
    <source>
        <dbReference type="ARBA" id="ARBA00022723"/>
    </source>
</evidence>
<protein>
    <recommendedName>
        <fullName evidence="13">Dyp-type peroxidase</fullName>
    </recommendedName>
</protein>
<feature type="domain" description="DyP dimeric alpha+beta barrel" evidence="10">
    <location>
        <begin position="27"/>
        <end position="196"/>
    </location>
</feature>
<gene>
    <name evidence="11" type="ORF">CROQUDRAFT_656486</name>
</gene>
<evidence type="ECO:0000256" key="7">
    <source>
        <dbReference type="ARBA" id="ARBA00023004"/>
    </source>
</evidence>